<dbReference type="AlphaFoldDB" id="A0A5J5CG65"/>
<protein>
    <submittedName>
        <fullName evidence="2">Uncharacterized protein</fullName>
    </submittedName>
</protein>
<accession>A0A5J5CG65</accession>
<dbReference type="EMBL" id="VOFY01000031">
    <property type="protein sequence ID" value="KAA8579311.1"/>
    <property type="molecule type" value="Genomic_DNA"/>
</dbReference>
<evidence type="ECO:0000313" key="2">
    <source>
        <dbReference type="EMBL" id="KAA8579311.1"/>
    </source>
</evidence>
<reference evidence="2 3" key="1">
    <citation type="submission" date="2019-08" db="EMBL/GenBank/DDBJ databases">
        <title>A chromosome-level genome assembly, high-density linkage maps, and genome scans reveal the genomic architecture of hybrid incompatibilities underlying speciation via character displacement in darters (Percidae: Etheostominae).</title>
        <authorList>
            <person name="Moran R.L."/>
            <person name="Catchen J.M."/>
            <person name="Fuller R.C."/>
        </authorList>
    </citation>
    <scope>NUCLEOTIDE SEQUENCE [LARGE SCALE GENOMIC DNA]</scope>
    <source>
        <strain evidence="2">EspeVRDwgs_2016</strain>
        <tissue evidence="2">Muscle</tissue>
    </source>
</reference>
<dbReference type="Proteomes" id="UP000327493">
    <property type="component" value="Unassembled WGS sequence"/>
</dbReference>
<proteinExistence type="predicted"/>
<keyword evidence="3" id="KW-1185">Reference proteome</keyword>
<evidence type="ECO:0000313" key="3">
    <source>
        <dbReference type="Proteomes" id="UP000327493"/>
    </source>
</evidence>
<feature type="compositionally biased region" description="Polar residues" evidence="1">
    <location>
        <begin position="190"/>
        <end position="201"/>
    </location>
</feature>
<feature type="region of interest" description="Disordered" evidence="1">
    <location>
        <begin position="50"/>
        <end position="74"/>
    </location>
</feature>
<organism evidence="2 3">
    <name type="scientific">Etheostoma spectabile</name>
    <name type="common">orangethroat darter</name>
    <dbReference type="NCBI Taxonomy" id="54343"/>
    <lineage>
        <taxon>Eukaryota</taxon>
        <taxon>Metazoa</taxon>
        <taxon>Chordata</taxon>
        <taxon>Craniata</taxon>
        <taxon>Vertebrata</taxon>
        <taxon>Euteleostomi</taxon>
        <taxon>Actinopterygii</taxon>
        <taxon>Neopterygii</taxon>
        <taxon>Teleostei</taxon>
        <taxon>Neoteleostei</taxon>
        <taxon>Acanthomorphata</taxon>
        <taxon>Eupercaria</taxon>
        <taxon>Perciformes</taxon>
        <taxon>Percoidei</taxon>
        <taxon>Percidae</taxon>
        <taxon>Etheostomatinae</taxon>
        <taxon>Etheostoma</taxon>
    </lineage>
</organism>
<evidence type="ECO:0000256" key="1">
    <source>
        <dbReference type="SAM" id="MobiDB-lite"/>
    </source>
</evidence>
<feature type="region of interest" description="Disordered" evidence="1">
    <location>
        <begin position="180"/>
        <end position="201"/>
    </location>
</feature>
<gene>
    <name evidence="2" type="ORF">FQN60_007101</name>
</gene>
<comment type="caution">
    <text evidence="2">The sequence shown here is derived from an EMBL/GenBank/DDBJ whole genome shotgun (WGS) entry which is preliminary data.</text>
</comment>
<sequence>MIHKPKIIPHKLDVPYEELGLDHLRGQIPKPSLSEGIRGTNNGCGTAAALSYPGEGRMPSSERPPDSSTSLKRCRQCPSCPNHGSKGLLGLQVQPSPIIPLVLHNIMEHLSKRADPPEQSPVCYPCTWSRSASTEPNAAGPSGTPQRAGCPPGCPWPNNFSGGESHGVEEFLPASCRSYYSYPRKRSPGTPKTCTSSLGRL</sequence>
<name>A0A5J5CG65_9PERO</name>